<dbReference type="InterPro" id="IPR051533">
    <property type="entry name" value="WaaL-like"/>
</dbReference>
<evidence type="ECO:0000256" key="5">
    <source>
        <dbReference type="SAM" id="Phobius"/>
    </source>
</evidence>
<evidence type="ECO:0000256" key="3">
    <source>
        <dbReference type="ARBA" id="ARBA00022989"/>
    </source>
</evidence>
<feature type="domain" description="O-antigen ligase-related" evidence="6">
    <location>
        <begin position="260"/>
        <end position="413"/>
    </location>
</feature>
<dbReference type="AlphaFoldDB" id="A0A1G1YF42"/>
<gene>
    <name evidence="7" type="ORF">A3J59_00565</name>
</gene>
<dbReference type="InterPro" id="IPR007016">
    <property type="entry name" value="O-antigen_ligase-rel_domated"/>
</dbReference>
<feature type="transmembrane region" description="Helical" evidence="5">
    <location>
        <begin position="111"/>
        <end position="132"/>
    </location>
</feature>
<evidence type="ECO:0000259" key="6">
    <source>
        <dbReference type="Pfam" id="PF04932"/>
    </source>
</evidence>
<feature type="transmembrane region" description="Helical" evidence="5">
    <location>
        <begin position="434"/>
        <end position="455"/>
    </location>
</feature>
<protein>
    <recommendedName>
        <fullName evidence="6">O-antigen ligase-related domain-containing protein</fullName>
    </recommendedName>
</protein>
<name>A0A1G1YF42_9BACT</name>
<dbReference type="EMBL" id="MHIL01000026">
    <property type="protein sequence ID" value="OGY50975.1"/>
    <property type="molecule type" value="Genomic_DNA"/>
</dbReference>
<feature type="transmembrane region" description="Helical" evidence="5">
    <location>
        <begin position="82"/>
        <end position="99"/>
    </location>
</feature>
<dbReference type="Proteomes" id="UP000177310">
    <property type="component" value="Unassembled WGS sequence"/>
</dbReference>
<feature type="transmembrane region" description="Helical" evidence="5">
    <location>
        <begin position="401"/>
        <end position="422"/>
    </location>
</feature>
<organism evidence="7 8">
    <name type="scientific">Candidatus Buchananbacteria bacterium RIFCSPHIGHO2_02_FULL_56_16</name>
    <dbReference type="NCBI Taxonomy" id="1797542"/>
    <lineage>
        <taxon>Bacteria</taxon>
        <taxon>Candidatus Buchananiibacteriota</taxon>
    </lineage>
</organism>
<keyword evidence="3 5" id="KW-1133">Transmembrane helix</keyword>
<feature type="transmembrane region" description="Helical" evidence="5">
    <location>
        <begin position="138"/>
        <end position="157"/>
    </location>
</feature>
<feature type="transmembrane region" description="Helical" evidence="5">
    <location>
        <begin position="274"/>
        <end position="291"/>
    </location>
</feature>
<dbReference type="Pfam" id="PF04932">
    <property type="entry name" value="Wzy_C"/>
    <property type="match status" value="1"/>
</dbReference>
<keyword evidence="4 5" id="KW-0472">Membrane</keyword>
<feature type="transmembrane region" description="Helical" evidence="5">
    <location>
        <begin position="26"/>
        <end position="46"/>
    </location>
</feature>
<dbReference type="STRING" id="1797542.A3J59_00565"/>
<feature type="transmembrane region" description="Helical" evidence="5">
    <location>
        <begin position="253"/>
        <end position="268"/>
    </location>
</feature>
<keyword evidence="2 5" id="KW-0812">Transmembrane</keyword>
<evidence type="ECO:0000256" key="4">
    <source>
        <dbReference type="ARBA" id="ARBA00023136"/>
    </source>
</evidence>
<dbReference type="PANTHER" id="PTHR37422">
    <property type="entry name" value="TEICHURONIC ACID BIOSYNTHESIS PROTEIN TUAE"/>
    <property type="match status" value="1"/>
</dbReference>
<proteinExistence type="predicted"/>
<evidence type="ECO:0000256" key="2">
    <source>
        <dbReference type="ARBA" id="ARBA00022692"/>
    </source>
</evidence>
<dbReference type="PANTHER" id="PTHR37422:SF23">
    <property type="entry name" value="TEICHURONIC ACID BIOSYNTHESIS PROTEIN TUAE"/>
    <property type="match status" value="1"/>
</dbReference>
<feature type="transmembrane region" description="Helical" evidence="5">
    <location>
        <begin position="53"/>
        <end position="70"/>
    </location>
</feature>
<feature type="transmembrane region" description="Helical" evidence="5">
    <location>
        <begin position="221"/>
        <end position="241"/>
    </location>
</feature>
<dbReference type="GO" id="GO:0016020">
    <property type="term" value="C:membrane"/>
    <property type="evidence" value="ECO:0007669"/>
    <property type="project" value="UniProtKB-SubCell"/>
</dbReference>
<feature type="transmembrane region" description="Helical" evidence="5">
    <location>
        <begin position="303"/>
        <end position="326"/>
    </location>
</feature>
<evidence type="ECO:0000313" key="8">
    <source>
        <dbReference type="Proteomes" id="UP000177310"/>
    </source>
</evidence>
<evidence type="ECO:0000313" key="7">
    <source>
        <dbReference type="EMBL" id="OGY50975.1"/>
    </source>
</evidence>
<comment type="caution">
    <text evidence="7">The sequence shown here is derived from an EMBL/GenBank/DDBJ whole genome shotgun (WGS) entry which is preliminary data.</text>
</comment>
<comment type="subcellular location">
    <subcellularLocation>
        <location evidence="1">Membrane</location>
        <topology evidence="1">Multi-pass membrane protein</topology>
    </subcellularLocation>
</comment>
<feature type="transmembrane region" description="Helical" evidence="5">
    <location>
        <begin position="169"/>
        <end position="188"/>
    </location>
</feature>
<evidence type="ECO:0000256" key="1">
    <source>
        <dbReference type="ARBA" id="ARBA00004141"/>
    </source>
</evidence>
<sequence length="484" mass="52889">MAFTAKPFGLTLAAAAAVELLSLAAFYQPVIGTVGCLLLIAAALIASLRRLEYGLYFILAELFIGSQGHLLEAQFGGTNVSLRIGLFIAVLAAWLWHRLKAKNVTVPRSPLWYCYLGLGTFISIGLLQGLAANDFGSVFFDFNAWMYFGLTIAFFDAAGPKFLERTIQILLAATAWVAAKTVVVLLLFSHNLTAIGGPLYQWLRDTRTGEVTLVSGTIFRIFFQSQLYVLIGYFIVAALLIHGWQQLPKRNRWLGIGYLYLVGVALVVSQSRSFWVGAAAAAVTLLVLLVWRLKLSLQKTAQIGLLFGVSAASALLTVQLITGNVFSNIVGNRFKDLPREAAGMSRLNQLQPLTKNIAARPLLGYGFGKTLTYQSRDPRVLETHPDGRYTTYAFEWGYLDIALKIGVLGLGAYLVLVGYVVFKLIQNLKFKTSASLGLLAGLVALVITNVFSPYLNHPLGIGYVMLVSALIAQDKTRGISNDEF</sequence>
<reference evidence="7 8" key="1">
    <citation type="journal article" date="2016" name="Nat. Commun.">
        <title>Thousands of microbial genomes shed light on interconnected biogeochemical processes in an aquifer system.</title>
        <authorList>
            <person name="Anantharaman K."/>
            <person name="Brown C.T."/>
            <person name="Hug L.A."/>
            <person name="Sharon I."/>
            <person name="Castelle C.J."/>
            <person name="Probst A.J."/>
            <person name="Thomas B.C."/>
            <person name="Singh A."/>
            <person name="Wilkins M.J."/>
            <person name="Karaoz U."/>
            <person name="Brodie E.L."/>
            <person name="Williams K.H."/>
            <person name="Hubbard S.S."/>
            <person name="Banfield J.F."/>
        </authorList>
    </citation>
    <scope>NUCLEOTIDE SEQUENCE [LARGE SCALE GENOMIC DNA]</scope>
</reference>
<accession>A0A1G1YF42</accession>